<dbReference type="CDD" id="cd00761">
    <property type="entry name" value="Glyco_tranf_GTA_type"/>
    <property type="match status" value="1"/>
</dbReference>
<comment type="caution">
    <text evidence="2">The sequence shown here is derived from an EMBL/GenBank/DDBJ whole genome shotgun (WGS) entry which is preliminary data.</text>
</comment>
<gene>
    <name evidence="2" type="ORF">RM540_10675</name>
</gene>
<proteinExistence type="predicted"/>
<evidence type="ECO:0000313" key="2">
    <source>
        <dbReference type="EMBL" id="MDT0632209.1"/>
    </source>
</evidence>
<feature type="domain" description="Glycosyltransferase 2-like" evidence="1">
    <location>
        <begin position="9"/>
        <end position="137"/>
    </location>
</feature>
<protein>
    <submittedName>
        <fullName evidence="2">Glycosyltransferase family 2 protein</fullName>
        <ecNumber evidence="2">2.4.-.-</ecNumber>
    </submittedName>
</protein>
<keyword evidence="2" id="KW-0328">Glycosyltransferase</keyword>
<dbReference type="EC" id="2.4.-.-" evidence="2"/>
<organism evidence="2 3">
    <name type="scientific">Rubrivirga litoralis</name>
    <dbReference type="NCBI Taxonomy" id="3075598"/>
    <lineage>
        <taxon>Bacteria</taxon>
        <taxon>Pseudomonadati</taxon>
        <taxon>Rhodothermota</taxon>
        <taxon>Rhodothermia</taxon>
        <taxon>Rhodothermales</taxon>
        <taxon>Rubricoccaceae</taxon>
        <taxon>Rubrivirga</taxon>
    </lineage>
</organism>
<dbReference type="InterPro" id="IPR001173">
    <property type="entry name" value="Glyco_trans_2-like"/>
</dbReference>
<dbReference type="InterPro" id="IPR029044">
    <property type="entry name" value="Nucleotide-diphossugar_trans"/>
</dbReference>
<dbReference type="SUPFAM" id="SSF53448">
    <property type="entry name" value="Nucleotide-diphospho-sugar transferases"/>
    <property type="match status" value="1"/>
</dbReference>
<reference evidence="2 3" key="1">
    <citation type="submission" date="2023-09" db="EMBL/GenBank/DDBJ databases">
        <authorList>
            <person name="Rey-Velasco X."/>
        </authorList>
    </citation>
    <scope>NUCLEOTIDE SEQUENCE [LARGE SCALE GENOMIC DNA]</scope>
    <source>
        <strain evidence="2 3">F394</strain>
    </source>
</reference>
<dbReference type="InterPro" id="IPR050834">
    <property type="entry name" value="Glycosyltransf_2"/>
</dbReference>
<dbReference type="PANTHER" id="PTHR43685:SF2">
    <property type="entry name" value="GLYCOSYLTRANSFERASE 2-LIKE DOMAIN-CONTAINING PROTEIN"/>
    <property type="match status" value="1"/>
</dbReference>
<name>A0ABU3BSF5_9BACT</name>
<keyword evidence="2" id="KW-0808">Transferase</keyword>
<dbReference type="EMBL" id="JAVRHT010000023">
    <property type="protein sequence ID" value="MDT0632209.1"/>
    <property type="molecule type" value="Genomic_DNA"/>
</dbReference>
<dbReference type="GO" id="GO:0016757">
    <property type="term" value="F:glycosyltransferase activity"/>
    <property type="evidence" value="ECO:0007669"/>
    <property type="project" value="UniProtKB-KW"/>
</dbReference>
<dbReference type="PANTHER" id="PTHR43685">
    <property type="entry name" value="GLYCOSYLTRANSFERASE"/>
    <property type="match status" value="1"/>
</dbReference>
<accession>A0ABU3BSF5</accession>
<evidence type="ECO:0000313" key="3">
    <source>
        <dbReference type="Proteomes" id="UP001267426"/>
    </source>
</evidence>
<sequence>MDRPAPTVSVVVPCYNAESTVRRAVASALAQTAPPDAVVCVDDGSSDGTVGVLRELAAEDGRVRVLTGPNRGACAARNRGLAEATGTYVQFLDADDALDAGKFDAQVEIAERAGADFVAGASRYQAPGREPRVDRPRAGNPWVRLIEKELGNTAANLWRRSAVEAVGGWDAAWPSSQEADLMARLLKNGAAVAYDLEPRATVYGQEGSISFAFSGPNRERYARVRADALAFAEAQGLVGGADLDDAREALFNALRWLYPSNPEAALEIYRRALPARYVPPVSAFNTRPYVTLSRLVGFDRAERLRRALGRGDG</sequence>
<dbReference type="Pfam" id="PF00535">
    <property type="entry name" value="Glycos_transf_2"/>
    <property type="match status" value="1"/>
</dbReference>
<keyword evidence="3" id="KW-1185">Reference proteome</keyword>
<evidence type="ECO:0000259" key="1">
    <source>
        <dbReference type="Pfam" id="PF00535"/>
    </source>
</evidence>
<dbReference type="RefSeq" id="WP_311663903.1">
    <property type="nucleotide sequence ID" value="NZ_JAVRHT010000023.1"/>
</dbReference>
<dbReference type="Gene3D" id="3.90.550.10">
    <property type="entry name" value="Spore Coat Polysaccharide Biosynthesis Protein SpsA, Chain A"/>
    <property type="match status" value="1"/>
</dbReference>
<dbReference type="Proteomes" id="UP001267426">
    <property type="component" value="Unassembled WGS sequence"/>
</dbReference>